<evidence type="ECO:0000259" key="1">
    <source>
        <dbReference type="Pfam" id="PF01370"/>
    </source>
</evidence>
<dbReference type="HOGENOM" id="CLU_007383_6_1_6"/>
<proteinExistence type="predicted"/>
<reference evidence="2 3" key="1">
    <citation type="submission" date="2006-03" db="EMBL/GenBank/DDBJ databases">
        <authorList>
            <person name="Giovannoni S.J."/>
            <person name="Cho J.-C."/>
            <person name="Ferriera S."/>
            <person name="Johnson J."/>
            <person name="Kravitz S."/>
            <person name="Halpern A."/>
            <person name="Remington K."/>
            <person name="Beeson K."/>
            <person name="Tran B."/>
            <person name="Rogers Y.-H."/>
            <person name="Friedman R."/>
            <person name="Venter J.C."/>
        </authorList>
    </citation>
    <scope>NUCLEOTIDE SEQUENCE [LARGE SCALE GENOMIC DNA]</scope>
    <source>
        <strain evidence="2 3">HTCC2207</strain>
    </source>
</reference>
<evidence type="ECO:0000313" key="2">
    <source>
        <dbReference type="EMBL" id="EAS46201.1"/>
    </source>
</evidence>
<dbReference type="InterPro" id="IPR036291">
    <property type="entry name" value="NAD(P)-bd_dom_sf"/>
</dbReference>
<keyword evidence="3" id="KW-1185">Reference proteome</keyword>
<accession>Q1YQ08</accession>
<dbReference type="InterPro" id="IPR050177">
    <property type="entry name" value="Lipid_A_modif_metabolic_enz"/>
</dbReference>
<dbReference type="Pfam" id="PF01370">
    <property type="entry name" value="Epimerase"/>
    <property type="match status" value="1"/>
</dbReference>
<dbReference type="eggNOG" id="COG0451">
    <property type="taxonomic scope" value="Bacteria"/>
</dbReference>
<evidence type="ECO:0000313" key="3">
    <source>
        <dbReference type="Proteomes" id="UP000005555"/>
    </source>
</evidence>
<name>Q1YQ08_9GAMM</name>
<sequence length="336" mass="35885">MSEQTPSKVMITGANGFIGNSLMRYYQQQGIEVVGVDLRGNGGAGDGGAGDEGTIVEGDIGNPESIAELLSQCDVIIHTAALVSNALSDADMWRVNVQATANLIAAAEKYNVRRFVQLSSIVAYGNSAAGELCEDHPVHADGGSYVLTKLASEHAVLAAHAKGNIEIVIIRPGDVYGPGSRPWLILPLEAILKGQFMLPEKGEGFFRPTYIDDLIRGIALAVAAPAANGEIFNLSCQGYMSSKDFFSHHYSWLNKKGPMLVSTRLAMIAAAVATKLADLTGGVNEATTATVAQLSTKSWFSIEKAQRILGWAPEVSFEEGMERSKQWATEQGLLKK</sequence>
<dbReference type="EMBL" id="AAPI01000008">
    <property type="protein sequence ID" value="EAS46201.1"/>
    <property type="molecule type" value="Genomic_DNA"/>
</dbReference>
<comment type="caution">
    <text evidence="2">The sequence shown here is derived from an EMBL/GenBank/DDBJ whole genome shotgun (WGS) entry which is preliminary data.</text>
</comment>
<dbReference type="Gene3D" id="3.40.50.720">
    <property type="entry name" value="NAD(P)-binding Rossmann-like Domain"/>
    <property type="match status" value="1"/>
</dbReference>
<dbReference type="PANTHER" id="PTHR43245">
    <property type="entry name" value="BIFUNCTIONAL POLYMYXIN RESISTANCE PROTEIN ARNA"/>
    <property type="match status" value="1"/>
</dbReference>
<gene>
    <name evidence="2" type="ORF">GB2207_05554</name>
</gene>
<organism evidence="2 3">
    <name type="scientific">gamma proteobacterium HTCC2207</name>
    <dbReference type="NCBI Taxonomy" id="314287"/>
    <lineage>
        <taxon>Bacteria</taxon>
        <taxon>Pseudomonadati</taxon>
        <taxon>Pseudomonadota</taxon>
        <taxon>Gammaproteobacteria</taxon>
        <taxon>Cellvibrionales</taxon>
        <taxon>Porticoccaceae</taxon>
        <taxon>SAR92 clade</taxon>
    </lineage>
</organism>
<dbReference type="STRING" id="314287.GB2207_05554"/>
<dbReference type="InterPro" id="IPR001509">
    <property type="entry name" value="Epimerase_deHydtase"/>
</dbReference>
<dbReference type="Proteomes" id="UP000005555">
    <property type="component" value="Unassembled WGS sequence"/>
</dbReference>
<feature type="domain" description="NAD-dependent epimerase/dehydratase" evidence="1">
    <location>
        <begin position="9"/>
        <end position="234"/>
    </location>
</feature>
<dbReference type="SUPFAM" id="SSF51735">
    <property type="entry name" value="NAD(P)-binding Rossmann-fold domains"/>
    <property type="match status" value="1"/>
</dbReference>
<protein>
    <submittedName>
        <fullName evidence="2">Oxidoreductase</fullName>
    </submittedName>
</protein>
<dbReference type="AlphaFoldDB" id="Q1YQ08"/>
<dbReference type="OrthoDB" id="9795415at2"/>